<evidence type="ECO:0000256" key="3">
    <source>
        <dbReference type="ARBA" id="ARBA00022960"/>
    </source>
</evidence>
<dbReference type="PANTHER" id="PTHR30582:SF2">
    <property type="entry name" value="L,D-TRANSPEPTIDASE YCIB-RELATED"/>
    <property type="match status" value="1"/>
</dbReference>
<comment type="pathway">
    <text evidence="1 6">Cell wall biogenesis; peptidoglycan biosynthesis.</text>
</comment>
<dbReference type="Pfam" id="PF03734">
    <property type="entry name" value="YkuD"/>
    <property type="match status" value="1"/>
</dbReference>
<dbReference type="GO" id="GO:0005576">
    <property type="term" value="C:extracellular region"/>
    <property type="evidence" value="ECO:0007669"/>
    <property type="project" value="TreeGrafter"/>
</dbReference>
<dbReference type="EMBL" id="JAWJAV010000003">
    <property type="protein sequence ID" value="MDV2621244.1"/>
    <property type="molecule type" value="Genomic_DNA"/>
</dbReference>
<protein>
    <submittedName>
        <fullName evidence="9">L,D-transpeptidase</fullName>
        <ecNumber evidence="9">2.-.-.-</ecNumber>
    </submittedName>
</protein>
<feature type="region of interest" description="Disordered" evidence="7">
    <location>
        <begin position="40"/>
        <end position="91"/>
    </location>
</feature>
<dbReference type="GeneID" id="57365206"/>
<keyword evidence="4 6" id="KW-0573">Peptidoglycan synthesis</keyword>
<dbReference type="GO" id="GO:0008360">
    <property type="term" value="P:regulation of cell shape"/>
    <property type="evidence" value="ECO:0007669"/>
    <property type="project" value="UniProtKB-UniRule"/>
</dbReference>
<evidence type="ECO:0000256" key="4">
    <source>
        <dbReference type="ARBA" id="ARBA00022984"/>
    </source>
</evidence>
<dbReference type="PROSITE" id="PS52029">
    <property type="entry name" value="LD_TPASE"/>
    <property type="match status" value="1"/>
</dbReference>
<feature type="active site" description="Nucleophile" evidence="6">
    <location>
        <position position="200"/>
    </location>
</feature>
<dbReference type="InterPro" id="IPR038063">
    <property type="entry name" value="Transpep_catalytic_dom"/>
</dbReference>
<dbReference type="PANTHER" id="PTHR30582">
    <property type="entry name" value="L,D-TRANSPEPTIDASE"/>
    <property type="match status" value="1"/>
</dbReference>
<dbReference type="Gene3D" id="2.40.440.10">
    <property type="entry name" value="L,D-transpeptidase catalytic domain-like"/>
    <property type="match status" value="1"/>
</dbReference>
<evidence type="ECO:0000256" key="2">
    <source>
        <dbReference type="ARBA" id="ARBA00022679"/>
    </source>
</evidence>
<dbReference type="GO" id="GO:0071972">
    <property type="term" value="F:peptidoglycan L,D-transpeptidase activity"/>
    <property type="evidence" value="ECO:0007669"/>
    <property type="project" value="TreeGrafter"/>
</dbReference>
<proteinExistence type="predicted"/>
<dbReference type="GO" id="GO:0071555">
    <property type="term" value="P:cell wall organization"/>
    <property type="evidence" value="ECO:0007669"/>
    <property type="project" value="UniProtKB-UniRule"/>
</dbReference>
<dbReference type="InterPro" id="IPR050979">
    <property type="entry name" value="LD-transpeptidase"/>
</dbReference>
<dbReference type="EC" id="2.-.-.-" evidence="9"/>
<keyword evidence="2 9" id="KW-0808">Transferase</keyword>
<evidence type="ECO:0000313" key="10">
    <source>
        <dbReference type="Proteomes" id="UP001280897"/>
    </source>
</evidence>
<name>A0AAN5Y6P1_PEDAC</name>
<dbReference type="SUPFAM" id="SSF141523">
    <property type="entry name" value="L,D-transpeptidase catalytic domain-like"/>
    <property type="match status" value="1"/>
</dbReference>
<dbReference type="RefSeq" id="WP_005919621.1">
    <property type="nucleotide sequence ID" value="NZ_BJMF01000008.1"/>
</dbReference>
<evidence type="ECO:0000256" key="7">
    <source>
        <dbReference type="SAM" id="MobiDB-lite"/>
    </source>
</evidence>
<evidence type="ECO:0000313" key="9">
    <source>
        <dbReference type="EMBL" id="MDV2621244.1"/>
    </source>
</evidence>
<keyword evidence="5 6" id="KW-0961">Cell wall biogenesis/degradation</keyword>
<dbReference type="GO" id="GO:0016740">
    <property type="term" value="F:transferase activity"/>
    <property type="evidence" value="ECO:0007669"/>
    <property type="project" value="UniProtKB-KW"/>
</dbReference>
<comment type="caution">
    <text evidence="9">The sequence shown here is derived from an EMBL/GenBank/DDBJ whole genome shotgun (WGS) entry which is preliminary data.</text>
</comment>
<evidence type="ECO:0000256" key="1">
    <source>
        <dbReference type="ARBA" id="ARBA00004752"/>
    </source>
</evidence>
<reference evidence="9" key="2">
    <citation type="submission" date="2023-10" db="EMBL/GenBank/DDBJ databases">
        <authorList>
            <person name="Khurajog B."/>
        </authorList>
    </citation>
    <scope>NUCLEOTIDE SEQUENCE</scope>
    <source>
        <strain evidence="9">BF9</strain>
    </source>
</reference>
<feature type="active site" description="Proton donor/acceptor" evidence="6">
    <location>
        <position position="173"/>
    </location>
</feature>
<organism evidence="9 10">
    <name type="scientific">Pediococcus acidilactici</name>
    <dbReference type="NCBI Taxonomy" id="1254"/>
    <lineage>
        <taxon>Bacteria</taxon>
        <taxon>Bacillati</taxon>
        <taxon>Bacillota</taxon>
        <taxon>Bacilli</taxon>
        <taxon>Lactobacillales</taxon>
        <taxon>Lactobacillaceae</taxon>
        <taxon>Pediococcus</taxon>
        <taxon>Pediococcus acidilactici group</taxon>
    </lineage>
</organism>
<evidence type="ECO:0000256" key="5">
    <source>
        <dbReference type="ARBA" id="ARBA00023316"/>
    </source>
</evidence>
<dbReference type="KEGG" id="paci:A4V11_08585"/>
<dbReference type="Proteomes" id="UP001280897">
    <property type="component" value="Unassembled WGS sequence"/>
</dbReference>
<reference evidence="9" key="1">
    <citation type="journal article" date="2023" name="PeerJ">
        <title>Selection and evaluation of lactic acid bacteria from chicken feces in Thailand as potential probiotics.</title>
        <authorList>
            <person name="Khurajog B."/>
            <person name="Disastra Y."/>
            <person name="Lawwyne L.D."/>
            <person name="Sirichokchatchawan W."/>
            <person name="Niyomtham W."/>
            <person name="Yindee J."/>
            <person name="Hampson D.J."/>
            <person name="Prapasarakul N."/>
        </authorList>
    </citation>
    <scope>NUCLEOTIDE SEQUENCE</scope>
    <source>
        <strain evidence="9">BF9</strain>
    </source>
</reference>
<sequence length="224" mass="25113">MKRRFELIIGLAIVLFVGAVFTSARAYQKQVRHDAKVELQKSAKQKALPKSSAKDTGLAGDEAPTAETAKASTKTKMNPVNWKKSSQKNEYPDLDKHPQAYLKVSIAKQRVYVMDGKKVLYTMYASTGSKDSPTPTGTFHIQKERGDFFYNAASKEGAKYWVSFKDHGIYLFHTVPTDKNGKFIPKEAQQLGKEAQSHGCVRLSVPDAKWIYKNVPEGMKVEIH</sequence>
<keyword evidence="3 6" id="KW-0133">Cell shape</keyword>
<gene>
    <name evidence="9" type="ORF">R0G89_05805</name>
</gene>
<feature type="domain" description="L,D-TPase catalytic" evidence="8">
    <location>
        <begin position="100"/>
        <end position="224"/>
    </location>
</feature>
<feature type="compositionally biased region" description="Low complexity" evidence="7">
    <location>
        <begin position="63"/>
        <end position="76"/>
    </location>
</feature>
<dbReference type="InterPro" id="IPR005490">
    <property type="entry name" value="LD_TPept_cat_dom"/>
</dbReference>
<evidence type="ECO:0000256" key="6">
    <source>
        <dbReference type="PROSITE-ProRule" id="PRU01373"/>
    </source>
</evidence>
<dbReference type="GO" id="GO:0018104">
    <property type="term" value="P:peptidoglycan-protein cross-linking"/>
    <property type="evidence" value="ECO:0007669"/>
    <property type="project" value="TreeGrafter"/>
</dbReference>
<accession>A0AAN5Y6P1</accession>
<dbReference type="AlphaFoldDB" id="A0AAN5Y6P1"/>
<evidence type="ECO:0000259" key="8">
    <source>
        <dbReference type="PROSITE" id="PS52029"/>
    </source>
</evidence>
<dbReference type="CDD" id="cd16913">
    <property type="entry name" value="YkuD_like"/>
    <property type="match status" value="1"/>
</dbReference>